<dbReference type="InterPro" id="IPR036390">
    <property type="entry name" value="WH_DNA-bd_sf"/>
</dbReference>
<dbReference type="AlphaFoldDB" id="A0A6N2SP26"/>
<dbReference type="PANTHER" id="PTHR33169">
    <property type="entry name" value="PADR-FAMILY TRANSCRIPTIONAL REGULATOR"/>
    <property type="match status" value="1"/>
</dbReference>
<organism evidence="2">
    <name type="scientific">uncultured Anaerotruncus sp</name>
    <dbReference type="NCBI Taxonomy" id="905011"/>
    <lineage>
        <taxon>Bacteria</taxon>
        <taxon>Bacillati</taxon>
        <taxon>Bacillota</taxon>
        <taxon>Clostridia</taxon>
        <taxon>Eubacteriales</taxon>
        <taxon>Oscillospiraceae</taxon>
        <taxon>Anaerotruncus</taxon>
        <taxon>environmental samples</taxon>
    </lineage>
</organism>
<dbReference type="InterPro" id="IPR052509">
    <property type="entry name" value="Metal_resp_DNA-bind_regulator"/>
</dbReference>
<protein>
    <submittedName>
        <fullName evidence="2">Lineage-specific thermal regulator protein</fullName>
    </submittedName>
</protein>
<gene>
    <name evidence="2" type="ORF">AULFYP135_01029</name>
</gene>
<dbReference type="Pfam" id="PF03551">
    <property type="entry name" value="PadR"/>
    <property type="match status" value="1"/>
</dbReference>
<proteinExistence type="predicted"/>
<dbReference type="Gene3D" id="1.10.10.10">
    <property type="entry name" value="Winged helix-like DNA-binding domain superfamily/Winged helix DNA-binding domain"/>
    <property type="match status" value="1"/>
</dbReference>
<sequence>MAEIERLIKSYLPMSEASFLLLFCLQQENHGYGIMQQVQELTESRVAMGAGTVYTILYKMENDGLIEVTRTFERRKLYKITPVGEAILEKETERIRQLARIADQRELVGAQ</sequence>
<dbReference type="SUPFAM" id="SSF46785">
    <property type="entry name" value="Winged helix' DNA-binding domain"/>
    <property type="match status" value="1"/>
</dbReference>
<dbReference type="InterPro" id="IPR036388">
    <property type="entry name" value="WH-like_DNA-bd_sf"/>
</dbReference>
<dbReference type="InterPro" id="IPR005149">
    <property type="entry name" value="Tscrpt_reg_PadR_N"/>
</dbReference>
<evidence type="ECO:0000259" key="1">
    <source>
        <dbReference type="Pfam" id="PF03551"/>
    </source>
</evidence>
<feature type="domain" description="Transcription regulator PadR N-terminal" evidence="1">
    <location>
        <begin position="25"/>
        <end position="89"/>
    </location>
</feature>
<accession>A0A6N2SP26</accession>
<name>A0A6N2SP26_9FIRM</name>
<reference evidence="2" key="1">
    <citation type="submission" date="2019-11" db="EMBL/GenBank/DDBJ databases">
        <authorList>
            <person name="Feng L."/>
        </authorList>
    </citation>
    <scope>NUCLEOTIDE SEQUENCE</scope>
    <source>
        <strain evidence="2">AundefinedLFYP135</strain>
    </source>
</reference>
<dbReference type="PANTHER" id="PTHR33169:SF13">
    <property type="entry name" value="PADR-FAMILY TRANSCRIPTIONAL REGULATOR"/>
    <property type="match status" value="1"/>
</dbReference>
<evidence type="ECO:0000313" key="2">
    <source>
        <dbReference type="EMBL" id="VYS94742.1"/>
    </source>
</evidence>
<dbReference type="EMBL" id="CACRSL010000003">
    <property type="protein sequence ID" value="VYS94742.1"/>
    <property type="molecule type" value="Genomic_DNA"/>
</dbReference>